<keyword evidence="6" id="KW-1185">Reference proteome</keyword>
<dbReference type="InterPro" id="IPR008701">
    <property type="entry name" value="NPP1"/>
</dbReference>
<proteinExistence type="inferred from homology"/>
<protein>
    <submittedName>
        <fullName evidence="5">25 kDa protein elicitor</fullName>
    </submittedName>
</protein>
<name>A0ABR1TS03_9PEZI</name>
<evidence type="ECO:0000256" key="2">
    <source>
        <dbReference type="ARBA" id="ARBA00023026"/>
    </source>
</evidence>
<keyword evidence="4" id="KW-0732">Signal</keyword>
<evidence type="ECO:0000313" key="6">
    <source>
        <dbReference type="Proteomes" id="UP001480595"/>
    </source>
</evidence>
<dbReference type="PANTHER" id="PTHR33657:SF8">
    <property type="entry name" value="DOMAIN PROTEIN, PUTATIVE (AFU_ORTHOLOGUE AFUA_5G00600)-RELATED"/>
    <property type="match status" value="1"/>
</dbReference>
<evidence type="ECO:0000256" key="3">
    <source>
        <dbReference type="SAM" id="MobiDB-lite"/>
    </source>
</evidence>
<feature type="chain" id="PRO_5047247722" evidence="4">
    <location>
        <begin position="20"/>
        <end position="276"/>
    </location>
</feature>
<feature type="compositionally biased region" description="Low complexity" evidence="3">
    <location>
        <begin position="118"/>
        <end position="132"/>
    </location>
</feature>
<reference evidence="5 6" key="1">
    <citation type="submission" date="2023-01" db="EMBL/GenBank/DDBJ databases">
        <title>Analysis of 21 Apiospora genomes using comparative genomics revels a genus with tremendous synthesis potential of carbohydrate active enzymes and secondary metabolites.</title>
        <authorList>
            <person name="Sorensen T."/>
        </authorList>
    </citation>
    <scope>NUCLEOTIDE SEQUENCE [LARGE SCALE GENOMIC DNA]</scope>
    <source>
        <strain evidence="5 6">CBS 135458</strain>
    </source>
</reference>
<gene>
    <name evidence="5" type="ORF">PG994_011088</name>
</gene>
<sequence length="276" mass="29531">MRFSSLSVYLTAAAVGARAAPVIEARGVIGHDAVVGFPETVPSGAIGDACTILVFAHTLSRVVRTCRCLHTRIDVAADTNVDLWLSDLKFKPWLSVENGCQPYPAVDASGNTGGGLNPSGSSSSQCDSSPGQALRPRGRVQFPLRHHVLVVHAQGLPSTGLGHRHDWEGIVVWIDNPNTSSDPQVLGLSTSGHGDWTTITDDLPLDGTRPKIRYFSVWPVNHQLGTTDAKGGEQPLIAWESLTDAARDALQNTDFGDANVPFKDPNFMDNLQSASF</sequence>
<dbReference type="EMBL" id="JAQQWL010000011">
    <property type="protein sequence ID" value="KAK8049358.1"/>
    <property type="molecule type" value="Genomic_DNA"/>
</dbReference>
<feature type="region of interest" description="Disordered" evidence="3">
    <location>
        <begin position="106"/>
        <end position="135"/>
    </location>
</feature>
<accession>A0ABR1TS03</accession>
<evidence type="ECO:0000256" key="4">
    <source>
        <dbReference type="SAM" id="SignalP"/>
    </source>
</evidence>
<organism evidence="5 6">
    <name type="scientific">Apiospora phragmitis</name>
    <dbReference type="NCBI Taxonomy" id="2905665"/>
    <lineage>
        <taxon>Eukaryota</taxon>
        <taxon>Fungi</taxon>
        <taxon>Dikarya</taxon>
        <taxon>Ascomycota</taxon>
        <taxon>Pezizomycotina</taxon>
        <taxon>Sordariomycetes</taxon>
        <taxon>Xylariomycetidae</taxon>
        <taxon>Amphisphaeriales</taxon>
        <taxon>Apiosporaceae</taxon>
        <taxon>Apiospora</taxon>
    </lineage>
</organism>
<keyword evidence="2" id="KW-0843">Virulence</keyword>
<dbReference type="GeneID" id="92095560"/>
<comment type="caution">
    <text evidence="5">The sequence shown here is derived from an EMBL/GenBank/DDBJ whole genome shotgun (WGS) entry which is preliminary data.</text>
</comment>
<dbReference type="Proteomes" id="UP001480595">
    <property type="component" value="Unassembled WGS sequence"/>
</dbReference>
<dbReference type="PANTHER" id="PTHR33657">
    <property type="entry name" value="DOMAIN PROTEIN, PUTATIVE (AFU_ORTHOLOGUE AFUA_5G00600)-RELATED"/>
    <property type="match status" value="1"/>
</dbReference>
<evidence type="ECO:0000256" key="1">
    <source>
        <dbReference type="ARBA" id="ARBA00009520"/>
    </source>
</evidence>
<dbReference type="PIRSF" id="PIRSF029958">
    <property type="entry name" value="Necrosis-inducing_protein"/>
    <property type="match status" value="1"/>
</dbReference>
<dbReference type="Pfam" id="PF05630">
    <property type="entry name" value="NPP1"/>
    <property type="match status" value="1"/>
</dbReference>
<dbReference type="RefSeq" id="XP_066711607.1">
    <property type="nucleotide sequence ID" value="XM_066862497.1"/>
</dbReference>
<evidence type="ECO:0000313" key="5">
    <source>
        <dbReference type="EMBL" id="KAK8049358.1"/>
    </source>
</evidence>
<feature type="signal peptide" evidence="4">
    <location>
        <begin position="1"/>
        <end position="19"/>
    </location>
</feature>
<comment type="similarity">
    <text evidence="1">Belongs to the Necrosis inducing protein (NPP1) family.</text>
</comment>